<dbReference type="InterPro" id="IPR036691">
    <property type="entry name" value="Endo/exonu/phosph_ase_sf"/>
</dbReference>
<keyword evidence="2" id="KW-0378">Hydrolase</keyword>
<evidence type="ECO:0000313" key="3">
    <source>
        <dbReference type="Proteomes" id="UP001218188"/>
    </source>
</evidence>
<dbReference type="GO" id="GO:0004519">
    <property type="term" value="F:endonuclease activity"/>
    <property type="evidence" value="ECO:0007669"/>
    <property type="project" value="UniProtKB-KW"/>
</dbReference>
<organism evidence="2 3">
    <name type="scientific">Mycena alexandri</name>
    <dbReference type="NCBI Taxonomy" id="1745969"/>
    <lineage>
        <taxon>Eukaryota</taxon>
        <taxon>Fungi</taxon>
        <taxon>Dikarya</taxon>
        <taxon>Basidiomycota</taxon>
        <taxon>Agaricomycotina</taxon>
        <taxon>Agaricomycetes</taxon>
        <taxon>Agaricomycetidae</taxon>
        <taxon>Agaricales</taxon>
        <taxon>Marasmiineae</taxon>
        <taxon>Mycenaceae</taxon>
        <taxon>Mycena</taxon>
    </lineage>
</organism>
<dbReference type="InterPro" id="IPR005135">
    <property type="entry name" value="Endo/exonuclease/phosphatase"/>
</dbReference>
<protein>
    <submittedName>
        <fullName evidence="2">Endonuclease/exonuclease/phosphatase</fullName>
    </submittedName>
</protein>
<accession>A0AAD6RXG6</accession>
<keyword evidence="2" id="KW-0540">Nuclease</keyword>
<comment type="caution">
    <text evidence="2">The sequence shown here is derived from an EMBL/GenBank/DDBJ whole genome shotgun (WGS) entry which is preliminary data.</text>
</comment>
<name>A0AAD6RXG6_9AGAR</name>
<dbReference type="Pfam" id="PF03372">
    <property type="entry name" value="Exo_endo_phos"/>
    <property type="match status" value="1"/>
</dbReference>
<keyword evidence="3" id="KW-1185">Reference proteome</keyword>
<keyword evidence="2" id="KW-0255">Endonuclease</keyword>
<gene>
    <name evidence="2" type="ORF">C8F04DRAFT_979861</name>
</gene>
<feature type="non-terminal residue" evidence="2">
    <location>
        <position position="327"/>
    </location>
</feature>
<dbReference type="Proteomes" id="UP001218188">
    <property type="component" value="Unassembled WGS sequence"/>
</dbReference>
<reference evidence="2" key="1">
    <citation type="submission" date="2023-03" db="EMBL/GenBank/DDBJ databases">
        <title>Massive genome expansion in bonnet fungi (Mycena s.s.) driven by repeated elements and novel gene families across ecological guilds.</title>
        <authorList>
            <consortium name="Lawrence Berkeley National Laboratory"/>
            <person name="Harder C.B."/>
            <person name="Miyauchi S."/>
            <person name="Viragh M."/>
            <person name="Kuo A."/>
            <person name="Thoen E."/>
            <person name="Andreopoulos B."/>
            <person name="Lu D."/>
            <person name="Skrede I."/>
            <person name="Drula E."/>
            <person name="Henrissat B."/>
            <person name="Morin E."/>
            <person name="Kohler A."/>
            <person name="Barry K."/>
            <person name="LaButti K."/>
            <person name="Morin E."/>
            <person name="Salamov A."/>
            <person name="Lipzen A."/>
            <person name="Mereny Z."/>
            <person name="Hegedus B."/>
            <person name="Baldrian P."/>
            <person name="Stursova M."/>
            <person name="Weitz H."/>
            <person name="Taylor A."/>
            <person name="Grigoriev I.V."/>
            <person name="Nagy L.G."/>
            <person name="Martin F."/>
            <person name="Kauserud H."/>
        </authorList>
    </citation>
    <scope>NUCLEOTIDE SEQUENCE</scope>
    <source>
        <strain evidence="2">CBHHK200</strain>
    </source>
</reference>
<evidence type="ECO:0000259" key="1">
    <source>
        <dbReference type="Pfam" id="PF03372"/>
    </source>
</evidence>
<dbReference type="SUPFAM" id="SSF56219">
    <property type="entry name" value="DNase I-like"/>
    <property type="match status" value="1"/>
</dbReference>
<dbReference type="AlphaFoldDB" id="A0AAD6RXG6"/>
<proteinExistence type="predicted"/>
<dbReference type="EMBL" id="JARJCM010000429">
    <property type="protein sequence ID" value="KAJ7017130.1"/>
    <property type="molecule type" value="Genomic_DNA"/>
</dbReference>
<sequence>MKNREDKWPHLSRLMFDERIGIMAVGETHLTKAQIEEIEGAAIGRNRLRIFNSIDPDHPNKGGVAVVLNKDITNIENINIRRLIPGRAILVTIPWHGKLTLTVLAVYAPAGSAAENKAFWEELHKLWMTENLPVPDVMLGDMNIVEDAIDRLPHRADDAGAAHALASFKRILELKDGWRMTYPDTKQYTFSRGTGSHSRIDRIYVSPALFKNCRHWEISDAAGELTDHRLISVNVCAPGAPYIGPGRYAIPLYLMNDTKFMEFAVKTGSQLFEEGEINPTGDVQQRFKTFKDMVGTFAKARASLTKGALEQKKLKLQRERNDRLENK</sequence>
<feature type="domain" description="Endonuclease/exonuclease/phosphatase" evidence="1">
    <location>
        <begin position="17"/>
        <end position="217"/>
    </location>
</feature>
<dbReference type="Gene3D" id="3.60.10.10">
    <property type="entry name" value="Endonuclease/exonuclease/phosphatase"/>
    <property type="match status" value="1"/>
</dbReference>
<evidence type="ECO:0000313" key="2">
    <source>
        <dbReference type="EMBL" id="KAJ7017130.1"/>
    </source>
</evidence>